<reference evidence="11" key="1">
    <citation type="submission" date="2019-09" db="EMBL/GenBank/DDBJ databases">
        <title>Draft genome information of white flower Hibiscus syriacus.</title>
        <authorList>
            <person name="Kim Y.-M."/>
        </authorList>
    </citation>
    <scope>NUCLEOTIDE SEQUENCE [LARGE SCALE GENOMIC DNA]</scope>
    <source>
        <strain evidence="11">YM2019G1</strain>
    </source>
</reference>
<proteinExistence type="inferred from homology"/>
<feature type="domain" description="RNA polymerase sigma-70 region 3" evidence="8">
    <location>
        <begin position="261"/>
        <end position="334"/>
    </location>
</feature>
<dbReference type="InterPro" id="IPR014284">
    <property type="entry name" value="RNA_pol_sigma-70_dom"/>
</dbReference>
<dbReference type="Gene3D" id="1.10.10.10">
    <property type="entry name" value="Winged helix-like DNA-binding domain superfamily/Winged helix DNA-binding domain"/>
    <property type="match status" value="2"/>
</dbReference>
<keyword evidence="12" id="KW-1185">Reference proteome</keyword>
<evidence type="ECO:0000256" key="2">
    <source>
        <dbReference type="ARBA" id="ARBA00023015"/>
    </source>
</evidence>
<keyword evidence="4" id="KW-0238">DNA-binding</keyword>
<feature type="domain" description="RNA polymerase sigma-70 region 2" evidence="9">
    <location>
        <begin position="210"/>
        <end position="246"/>
    </location>
</feature>
<evidence type="ECO:0000259" key="8">
    <source>
        <dbReference type="Pfam" id="PF04539"/>
    </source>
</evidence>
<evidence type="ECO:0000259" key="10">
    <source>
        <dbReference type="Pfam" id="PF04545"/>
    </source>
</evidence>
<dbReference type="CDD" id="cd06171">
    <property type="entry name" value="Sigma70_r4"/>
    <property type="match status" value="1"/>
</dbReference>
<dbReference type="NCBIfam" id="TIGR02937">
    <property type="entry name" value="sigma70-ECF"/>
    <property type="match status" value="1"/>
</dbReference>
<feature type="signal peptide" evidence="7">
    <location>
        <begin position="1"/>
        <end position="22"/>
    </location>
</feature>
<dbReference type="InterPro" id="IPR000943">
    <property type="entry name" value="RNA_pol_sigma70"/>
</dbReference>
<dbReference type="InterPro" id="IPR050239">
    <property type="entry name" value="Sigma-70_RNA_pol_init_factors"/>
</dbReference>
<protein>
    <submittedName>
        <fullName evidence="11">Plasma membrane</fullName>
    </submittedName>
</protein>
<gene>
    <name evidence="11" type="ORF">F3Y22_tig00112402pilonHSYRG00265</name>
</gene>
<keyword evidence="7" id="KW-0732">Signal</keyword>
<feature type="region of interest" description="Disordered" evidence="6">
    <location>
        <begin position="152"/>
        <end position="194"/>
    </location>
</feature>
<evidence type="ECO:0000256" key="4">
    <source>
        <dbReference type="ARBA" id="ARBA00023125"/>
    </source>
</evidence>
<dbReference type="Proteomes" id="UP000436088">
    <property type="component" value="Unassembled WGS sequence"/>
</dbReference>
<evidence type="ECO:0000256" key="1">
    <source>
        <dbReference type="ARBA" id="ARBA00007788"/>
    </source>
</evidence>
<dbReference type="AlphaFoldDB" id="A0A6A2XYH0"/>
<keyword evidence="2" id="KW-0805">Transcription regulation</keyword>
<dbReference type="GO" id="GO:0006352">
    <property type="term" value="P:DNA-templated transcription initiation"/>
    <property type="evidence" value="ECO:0007669"/>
    <property type="project" value="InterPro"/>
</dbReference>
<dbReference type="InterPro" id="IPR013325">
    <property type="entry name" value="RNA_pol_sigma_r2"/>
</dbReference>
<dbReference type="GO" id="GO:0016987">
    <property type="term" value="F:sigma factor activity"/>
    <property type="evidence" value="ECO:0007669"/>
    <property type="project" value="UniProtKB-KW"/>
</dbReference>
<feature type="domain" description="RNA polymerase sigma-70 region 4" evidence="10">
    <location>
        <begin position="348"/>
        <end position="396"/>
    </location>
</feature>
<dbReference type="SUPFAM" id="SSF88659">
    <property type="entry name" value="Sigma3 and sigma4 domains of RNA polymerase sigma factors"/>
    <property type="match status" value="2"/>
</dbReference>
<evidence type="ECO:0000313" key="12">
    <source>
        <dbReference type="Proteomes" id="UP000436088"/>
    </source>
</evidence>
<dbReference type="EMBL" id="VEPZ02001572">
    <property type="protein sequence ID" value="KAE8667526.1"/>
    <property type="molecule type" value="Genomic_DNA"/>
</dbReference>
<comment type="similarity">
    <text evidence="1">Belongs to the sigma-70 factor family.</text>
</comment>
<dbReference type="Gene3D" id="1.10.601.10">
    <property type="entry name" value="RNA Polymerase Primary Sigma Factor"/>
    <property type="match status" value="1"/>
</dbReference>
<dbReference type="PANTHER" id="PTHR30603:SF57">
    <property type="entry name" value="RNA POLYMERASE SIGMA FACTOR SIGB"/>
    <property type="match status" value="1"/>
</dbReference>
<evidence type="ECO:0000256" key="5">
    <source>
        <dbReference type="ARBA" id="ARBA00023163"/>
    </source>
</evidence>
<dbReference type="InterPro" id="IPR036388">
    <property type="entry name" value="WH-like_DNA-bd_sf"/>
</dbReference>
<evidence type="ECO:0000259" key="9">
    <source>
        <dbReference type="Pfam" id="PF04542"/>
    </source>
</evidence>
<organism evidence="11 12">
    <name type="scientific">Hibiscus syriacus</name>
    <name type="common">Rose of Sharon</name>
    <dbReference type="NCBI Taxonomy" id="106335"/>
    <lineage>
        <taxon>Eukaryota</taxon>
        <taxon>Viridiplantae</taxon>
        <taxon>Streptophyta</taxon>
        <taxon>Embryophyta</taxon>
        <taxon>Tracheophyta</taxon>
        <taxon>Spermatophyta</taxon>
        <taxon>Magnoliopsida</taxon>
        <taxon>eudicotyledons</taxon>
        <taxon>Gunneridae</taxon>
        <taxon>Pentapetalae</taxon>
        <taxon>rosids</taxon>
        <taxon>malvids</taxon>
        <taxon>Malvales</taxon>
        <taxon>Malvaceae</taxon>
        <taxon>Malvoideae</taxon>
        <taxon>Hibiscus</taxon>
    </lineage>
</organism>
<feature type="region of interest" description="Disordered" evidence="6">
    <location>
        <begin position="119"/>
        <end position="140"/>
    </location>
</feature>
<name>A0A6A2XYH0_HIBSY</name>
<evidence type="ECO:0000256" key="3">
    <source>
        <dbReference type="ARBA" id="ARBA00023082"/>
    </source>
</evidence>
<dbReference type="PRINTS" id="PR00046">
    <property type="entry name" value="SIGMA70FCT"/>
</dbReference>
<dbReference type="InterPro" id="IPR007630">
    <property type="entry name" value="RNA_pol_sigma70_r4"/>
</dbReference>
<comment type="caution">
    <text evidence="11">The sequence shown here is derived from an EMBL/GenBank/DDBJ whole genome shotgun (WGS) entry which is preliminary data.</text>
</comment>
<keyword evidence="5" id="KW-0804">Transcription</keyword>
<dbReference type="SUPFAM" id="SSF88946">
    <property type="entry name" value="Sigma2 domain of RNA polymerase sigma factors"/>
    <property type="match status" value="1"/>
</dbReference>
<sequence length="414" mass="46013">MFLVCSLSYLVALQFLSRDFLAESAARHKEPACFGTTLGTKNLLTSDETVIVAAAAEAIALARAVVNVSKDVGLMFKSYGSSKTETKSTTDTSTSKWALFTESERAGIIGDGLKDVRKLEDHSERNSTKESDELEPTNEELELLEEELSRNVAVSSTNKKGHGSLRDVSSDPLRNLRGTNGPIETGKTPEELAERSGGFPAFVEWAAAAGEGCRGLVRGIEKFDPSRGFKFSTYAHWWIKQAVLSEQSRTIRLPFHMVDATYRVKEARKQPYSENGRQPNNKEVAEATGLSLKRLTTVLLTPKAPQSLDQKIGINQNLKLSEVIADPEAGTPEDILIKQLMKKDIEKLESLSPRERRVIRWRFRMEDGRMKTLQEIGESMGVSQERVRQIESCAFRMAHKIPGKGVCLSDAYRT</sequence>
<dbReference type="GO" id="GO:0071482">
    <property type="term" value="P:cellular response to light stimulus"/>
    <property type="evidence" value="ECO:0007669"/>
    <property type="project" value="UniProtKB-ARBA"/>
</dbReference>
<dbReference type="InterPro" id="IPR007624">
    <property type="entry name" value="RNA_pol_sigma70_r3"/>
</dbReference>
<dbReference type="InterPro" id="IPR007627">
    <property type="entry name" value="RNA_pol_sigma70_r2"/>
</dbReference>
<feature type="chain" id="PRO_5025657991" evidence="7">
    <location>
        <begin position="23"/>
        <end position="414"/>
    </location>
</feature>
<keyword evidence="3" id="KW-0731">Sigma factor</keyword>
<dbReference type="Pfam" id="PF04539">
    <property type="entry name" value="Sigma70_r3"/>
    <property type="match status" value="1"/>
</dbReference>
<evidence type="ECO:0000256" key="6">
    <source>
        <dbReference type="SAM" id="MobiDB-lite"/>
    </source>
</evidence>
<dbReference type="Pfam" id="PF04542">
    <property type="entry name" value="Sigma70_r2"/>
    <property type="match status" value="1"/>
</dbReference>
<dbReference type="PANTHER" id="PTHR30603">
    <property type="entry name" value="RNA POLYMERASE SIGMA FACTOR RPO"/>
    <property type="match status" value="1"/>
</dbReference>
<feature type="compositionally biased region" description="Basic and acidic residues" evidence="6">
    <location>
        <begin position="119"/>
        <end position="131"/>
    </location>
</feature>
<evidence type="ECO:0000313" key="11">
    <source>
        <dbReference type="EMBL" id="KAE8667526.1"/>
    </source>
</evidence>
<evidence type="ECO:0000256" key="7">
    <source>
        <dbReference type="SAM" id="SignalP"/>
    </source>
</evidence>
<accession>A0A6A2XYH0</accession>
<dbReference type="InterPro" id="IPR013324">
    <property type="entry name" value="RNA_pol_sigma_r3/r4-like"/>
</dbReference>
<dbReference type="GO" id="GO:0003677">
    <property type="term" value="F:DNA binding"/>
    <property type="evidence" value="ECO:0007669"/>
    <property type="project" value="UniProtKB-KW"/>
</dbReference>
<dbReference type="Pfam" id="PF04545">
    <property type="entry name" value="Sigma70_r4"/>
    <property type="match status" value="1"/>
</dbReference>